<dbReference type="Proteomes" id="UP001303373">
    <property type="component" value="Chromosome 1"/>
</dbReference>
<dbReference type="Pfam" id="PF26534">
    <property type="entry name" value="NTF2_7"/>
    <property type="match status" value="1"/>
</dbReference>
<sequence length="271" mass="30443">MHFATILLSSILATAVFATPTPTNWNDNNWKWGSWGRNHRNQCLTKNQGQQGAEIFRQLIQEYSTQLALEALTEDFVDYTSAVAIIINKGAGGPKSLTAPTFNGRAAFMAAQGKQPQIPFETLNVFHGCDSISVRWMTKRSAKGQATETAELGLEKYTILRQEFMAVVQDEEKSLHGHAAVKSELINKGWRNGGFWFFTALTSPGGCFNLFQGNIRPMFVQDLNMDQLGERLGPFRCRNGPQLVEKKLVDKEKYEAQVKEVFAKPFEDEDD</sequence>
<evidence type="ECO:0000259" key="2">
    <source>
        <dbReference type="Pfam" id="PF26534"/>
    </source>
</evidence>
<feature type="domain" description="NTF2-like" evidence="2">
    <location>
        <begin position="42"/>
        <end position="145"/>
    </location>
</feature>
<protein>
    <recommendedName>
        <fullName evidence="2">NTF2-like domain-containing protein</fullName>
    </recommendedName>
</protein>
<accession>A0AAQ3LWR9</accession>
<keyword evidence="1" id="KW-0732">Signal</keyword>
<reference evidence="3 4" key="1">
    <citation type="submission" date="2023-11" db="EMBL/GenBank/DDBJ databases">
        <title>An acidophilic fungus is an integral part of prey digestion in a carnivorous sundew plant.</title>
        <authorList>
            <person name="Tsai I.J."/>
        </authorList>
    </citation>
    <scope>NUCLEOTIDE SEQUENCE [LARGE SCALE GENOMIC DNA]</scope>
    <source>
        <strain evidence="3">169a</strain>
    </source>
</reference>
<organism evidence="3 4">
    <name type="scientific">Acrodontium crateriforme</name>
    <dbReference type="NCBI Taxonomy" id="150365"/>
    <lineage>
        <taxon>Eukaryota</taxon>
        <taxon>Fungi</taxon>
        <taxon>Dikarya</taxon>
        <taxon>Ascomycota</taxon>
        <taxon>Pezizomycotina</taxon>
        <taxon>Dothideomycetes</taxon>
        <taxon>Dothideomycetidae</taxon>
        <taxon>Mycosphaerellales</taxon>
        <taxon>Teratosphaeriaceae</taxon>
        <taxon>Acrodontium</taxon>
    </lineage>
</organism>
<dbReference type="AlphaFoldDB" id="A0AAQ3LWR9"/>
<name>A0AAQ3LWR9_9PEZI</name>
<feature type="chain" id="PRO_5042811247" description="NTF2-like domain-containing protein" evidence="1">
    <location>
        <begin position="19"/>
        <end position="271"/>
    </location>
</feature>
<evidence type="ECO:0000313" key="3">
    <source>
        <dbReference type="EMBL" id="WPG97368.1"/>
    </source>
</evidence>
<feature type="signal peptide" evidence="1">
    <location>
        <begin position="1"/>
        <end position="18"/>
    </location>
</feature>
<proteinExistence type="predicted"/>
<dbReference type="InterPro" id="IPR058645">
    <property type="entry name" value="NTF2-like_dom_7"/>
</dbReference>
<keyword evidence="4" id="KW-1185">Reference proteome</keyword>
<gene>
    <name evidence="3" type="ORF">R9X50_00014300</name>
</gene>
<dbReference type="EMBL" id="CP138580">
    <property type="protein sequence ID" value="WPG97368.1"/>
    <property type="molecule type" value="Genomic_DNA"/>
</dbReference>
<evidence type="ECO:0000313" key="4">
    <source>
        <dbReference type="Proteomes" id="UP001303373"/>
    </source>
</evidence>
<evidence type="ECO:0000256" key="1">
    <source>
        <dbReference type="SAM" id="SignalP"/>
    </source>
</evidence>